<dbReference type="Pfam" id="PF08818">
    <property type="entry name" value="DUF1801"/>
    <property type="match status" value="1"/>
</dbReference>
<protein>
    <submittedName>
        <fullName evidence="2">Uncharacterized protein DUF1801</fullName>
    </submittedName>
</protein>
<feature type="domain" description="YdhG-like" evidence="1">
    <location>
        <begin position="20"/>
        <end position="128"/>
    </location>
</feature>
<organism evidence="2 3">
    <name type="scientific">Lentzea atacamensis</name>
    <dbReference type="NCBI Taxonomy" id="531938"/>
    <lineage>
        <taxon>Bacteria</taxon>
        <taxon>Bacillati</taxon>
        <taxon>Actinomycetota</taxon>
        <taxon>Actinomycetes</taxon>
        <taxon>Pseudonocardiales</taxon>
        <taxon>Pseudonocardiaceae</taxon>
        <taxon>Lentzea</taxon>
    </lineage>
</organism>
<proteinExistence type="predicted"/>
<dbReference type="AlphaFoldDB" id="A0A316I6T5"/>
<dbReference type="SUPFAM" id="SSF159888">
    <property type="entry name" value="YdhG-like"/>
    <property type="match status" value="1"/>
</dbReference>
<evidence type="ECO:0000313" key="2">
    <source>
        <dbReference type="EMBL" id="PWK86135.1"/>
    </source>
</evidence>
<dbReference type="RefSeq" id="WP_109637277.1">
    <property type="nucleotide sequence ID" value="NZ_QGHB01000005.1"/>
</dbReference>
<dbReference type="Proteomes" id="UP000246005">
    <property type="component" value="Unassembled WGS sequence"/>
</dbReference>
<reference evidence="2 3" key="1">
    <citation type="submission" date="2018-05" db="EMBL/GenBank/DDBJ databases">
        <title>Genomic Encyclopedia of Type Strains, Phase IV (KMG-IV): sequencing the most valuable type-strain genomes for metagenomic binning, comparative biology and taxonomic classification.</title>
        <authorList>
            <person name="Goeker M."/>
        </authorList>
    </citation>
    <scope>NUCLEOTIDE SEQUENCE [LARGE SCALE GENOMIC DNA]</scope>
    <source>
        <strain evidence="2 3">DSM 45480</strain>
    </source>
</reference>
<sequence length="150" mass="16630">MVQSKASTVTEYLAELPDERRAEVSAVRDVILASLPDGYVEGVMWGMITWFVPLEVSGPTYNKQPLSYVALAAQKNYYSVYLTTVMGPGEESFRERYEATGKKLDMGKSCIRFKRASDLALDVIGEEIARLSVDDFLGWHDAARAAGPAR</sequence>
<evidence type="ECO:0000313" key="3">
    <source>
        <dbReference type="Proteomes" id="UP000246005"/>
    </source>
</evidence>
<name>A0A316I6T5_9PSEU</name>
<evidence type="ECO:0000259" key="1">
    <source>
        <dbReference type="Pfam" id="PF08818"/>
    </source>
</evidence>
<gene>
    <name evidence="2" type="ORF">C8D88_105178</name>
</gene>
<dbReference type="Gene3D" id="3.90.1150.200">
    <property type="match status" value="1"/>
</dbReference>
<accession>A0A316I6T5</accession>
<dbReference type="InterPro" id="IPR014922">
    <property type="entry name" value="YdhG-like"/>
</dbReference>
<dbReference type="EMBL" id="QGHB01000005">
    <property type="protein sequence ID" value="PWK86135.1"/>
    <property type="molecule type" value="Genomic_DNA"/>
</dbReference>
<comment type="caution">
    <text evidence="2">The sequence shown here is derived from an EMBL/GenBank/DDBJ whole genome shotgun (WGS) entry which is preliminary data.</text>
</comment>